<gene>
    <name evidence="3" type="ORF">NSCI0253_LOCUS40321</name>
</gene>
<feature type="region of interest" description="Disordered" evidence="2">
    <location>
        <begin position="79"/>
        <end position="139"/>
    </location>
</feature>
<evidence type="ECO:0000256" key="2">
    <source>
        <dbReference type="SAM" id="MobiDB-lite"/>
    </source>
</evidence>
<evidence type="ECO:0000313" key="3">
    <source>
        <dbReference type="EMBL" id="CAD8865966.1"/>
    </source>
</evidence>
<name>A0A7S1AUS9_NOCSC</name>
<feature type="compositionally biased region" description="Basic and acidic residues" evidence="2">
    <location>
        <begin position="97"/>
        <end position="107"/>
    </location>
</feature>
<feature type="compositionally biased region" description="Polar residues" evidence="2">
    <location>
        <begin position="109"/>
        <end position="125"/>
    </location>
</feature>
<keyword evidence="1" id="KW-0175">Coiled coil</keyword>
<dbReference type="EMBL" id="HBFQ01056830">
    <property type="protein sequence ID" value="CAD8865966.1"/>
    <property type="molecule type" value="Transcribed_RNA"/>
</dbReference>
<feature type="coiled-coil region" evidence="1">
    <location>
        <begin position="214"/>
        <end position="287"/>
    </location>
</feature>
<evidence type="ECO:0000256" key="1">
    <source>
        <dbReference type="SAM" id="Coils"/>
    </source>
</evidence>
<protein>
    <submittedName>
        <fullName evidence="3">Uncharacterized protein</fullName>
    </submittedName>
</protein>
<feature type="region of interest" description="Disordered" evidence="2">
    <location>
        <begin position="339"/>
        <end position="494"/>
    </location>
</feature>
<organism evidence="3">
    <name type="scientific">Noctiluca scintillans</name>
    <name type="common">Sea sparkle</name>
    <name type="synonym">Red tide dinoflagellate</name>
    <dbReference type="NCBI Taxonomy" id="2966"/>
    <lineage>
        <taxon>Eukaryota</taxon>
        <taxon>Sar</taxon>
        <taxon>Alveolata</taxon>
        <taxon>Dinophyceae</taxon>
        <taxon>Noctilucales</taxon>
        <taxon>Noctilucaceae</taxon>
        <taxon>Noctiluca</taxon>
    </lineage>
</organism>
<feature type="compositionally biased region" description="Polar residues" evidence="2">
    <location>
        <begin position="463"/>
        <end position="494"/>
    </location>
</feature>
<sequence length="494" mass="52773">MADYVCCRSKCKKPMPNVPHTCRCGATYCSEACFVSAWHSDHIRSCPHADAIKAEASEGVGVLLKKSTARLCATALSRKASGGHGPVQYSPRQAVSSKEENNHDERPNPGSSCDSTQAPSDSTARSMEADSRSDEAVLPAAEEDEQLLHEVEALRKELAETRDAAQLVQHRANNLQIQVDQLAGASSAHQAETLIKDQEIQRLRDDVCALCGERERLQDQLAAAVQAQKEAALEFQAAEEAQKQLTLVGIQTETDLRRQLDELSLREKEALEDAAQLRVELERQQAASMVEPLQPECSGTAQDGIEISDVTGVVLPENLGAARGELQIEEEHQNLRLLEELESPTSSRSPGEVGPSPKNRPRRPVRTDVRRSPGSPSARLGSARIGDGKSGESSGSRLGSAKAAESASRVGIKAAESGSPRMGSKTGESSGSPRLGSARVAEAGRHKKDQTSPPPSSLRGQACRTSVLTGGRQTSSPRPSPINSLRSKIGASSP</sequence>
<feature type="coiled-coil region" evidence="1">
    <location>
        <begin position="141"/>
        <end position="178"/>
    </location>
</feature>
<accession>A0A7S1AUS9</accession>
<reference evidence="3" key="1">
    <citation type="submission" date="2021-01" db="EMBL/GenBank/DDBJ databases">
        <authorList>
            <person name="Corre E."/>
            <person name="Pelletier E."/>
            <person name="Niang G."/>
            <person name="Scheremetjew M."/>
            <person name="Finn R."/>
            <person name="Kale V."/>
            <person name="Holt S."/>
            <person name="Cochrane G."/>
            <person name="Meng A."/>
            <person name="Brown T."/>
            <person name="Cohen L."/>
        </authorList>
    </citation>
    <scope>NUCLEOTIDE SEQUENCE</scope>
</reference>
<proteinExistence type="predicted"/>
<dbReference type="AlphaFoldDB" id="A0A7S1AUS9"/>